<organism evidence="4 5">
    <name type="scientific">Hamiltosporidium magnivora</name>
    <dbReference type="NCBI Taxonomy" id="148818"/>
    <lineage>
        <taxon>Eukaryota</taxon>
        <taxon>Fungi</taxon>
        <taxon>Fungi incertae sedis</taxon>
        <taxon>Microsporidia</taxon>
        <taxon>Dubosqiidae</taxon>
        <taxon>Hamiltosporidium</taxon>
    </lineage>
</organism>
<keyword evidence="2" id="KW-0687">Ribonucleoprotein</keyword>
<dbReference type="GO" id="GO:0003723">
    <property type="term" value="F:RNA binding"/>
    <property type="evidence" value="ECO:0007669"/>
    <property type="project" value="InterPro"/>
</dbReference>
<accession>A0A4Q9L4Q3</accession>
<dbReference type="InterPro" id="IPR018492">
    <property type="entry name" value="Ribosomal_eL8/Nhp2"/>
</dbReference>
<feature type="domain" description="Ribosomal protein eL8/eL30/eS12/Gadd45" evidence="3">
    <location>
        <begin position="16"/>
        <end position="108"/>
    </location>
</feature>
<evidence type="ECO:0000259" key="3">
    <source>
        <dbReference type="Pfam" id="PF01248"/>
    </source>
</evidence>
<dbReference type="AlphaFoldDB" id="A0A4Q9L4Q3"/>
<dbReference type="GO" id="GO:0005840">
    <property type="term" value="C:ribosome"/>
    <property type="evidence" value="ECO:0007669"/>
    <property type="project" value="UniProtKB-KW"/>
</dbReference>
<proteinExistence type="inferred from homology"/>
<evidence type="ECO:0000313" key="4">
    <source>
        <dbReference type="EMBL" id="TBU02529.1"/>
    </source>
</evidence>
<evidence type="ECO:0000313" key="5">
    <source>
        <dbReference type="Proteomes" id="UP000291404"/>
    </source>
</evidence>
<dbReference type="Pfam" id="PF01248">
    <property type="entry name" value="Ribosomal_L7Ae"/>
    <property type="match status" value="1"/>
</dbReference>
<keyword evidence="5" id="KW-1185">Reference proteome</keyword>
<dbReference type="PANTHER" id="PTHR23105">
    <property type="entry name" value="RIBOSOMAL PROTEIN L7AE FAMILY MEMBER"/>
    <property type="match status" value="1"/>
</dbReference>
<dbReference type="VEuPathDB" id="MicrosporidiaDB:CWI39_1774p0020"/>
<dbReference type="EMBL" id="PITI01001093">
    <property type="protein sequence ID" value="TBU02529.1"/>
    <property type="molecule type" value="Genomic_DNA"/>
</dbReference>
<dbReference type="GO" id="GO:1990904">
    <property type="term" value="C:ribonucleoprotein complex"/>
    <property type="evidence" value="ECO:0007669"/>
    <property type="project" value="UniProtKB-KW"/>
</dbReference>
<comment type="similarity">
    <text evidence="1">Belongs to the eukaryotic ribosomal protein eL8 family.</text>
</comment>
<dbReference type="InterPro" id="IPR050257">
    <property type="entry name" value="eL8/uL1-like"/>
</dbReference>
<evidence type="ECO:0000256" key="2">
    <source>
        <dbReference type="ARBA" id="ARBA00023274"/>
    </source>
</evidence>
<dbReference type="STRING" id="148818.A0A4Q9L4Q3"/>
<dbReference type="PRINTS" id="PR00881">
    <property type="entry name" value="L7ARS6FAMILY"/>
</dbReference>
<evidence type="ECO:0000256" key="1">
    <source>
        <dbReference type="ARBA" id="ARBA00007337"/>
    </source>
</evidence>
<protein>
    <submittedName>
        <fullName evidence="4">Ribosomal protein L7A</fullName>
    </submittedName>
</protein>
<dbReference type="Proteomes" id="UP000291404">
    <property type="component" value="Unassembled WGS sequence"/>
</dbReference>
<dbReference type="InterPro" id="IPR004038">
    <property type="entry name" value="Ribosomal_eL8/eL30/eS12/Gad45"/>
</dbReference>
<dbReference type="Gene3D" id="3.30.1330.30">
    <property type="match status" value="1"/>
</dbReference>
<gene>
    <name evidence="4" type="ORF">CWI36_1093p0020</name>
</gene>
<keyword evidence="4" id="KW-0689">Ribosomal protein</keyword>
<comment type="caution">
    <text evidence="4">The sequence shown here is derived from an EMBL/GenBank/DDBJ whole genome shotgun (WGS) entry which is preliminary data.</text>
</comment>
<dbReference type="SUPFAM" id="SSF55315">
    <property type="entry name" value="L30e-like"/>
    <property type="match status" value="1"/>
</dbReference>
<sequence length="119" mass="13010">MIPIASPLANEKITGKIQKLLKVKRRAGVLKRGASACTKAILGGKSGFMVLGGDVSPLDLISHLPVLCEEKGVPYIFVSSKNDLCDASKRKLPSCCCFFSFDKEEEDDMKNILKYAFVQ</sequence>
<dbReference type="VEuPathDB" id="MicrosporidiaDB:CWI36_1093p0020"/>
<dbReference type="InterPro" id="IPR029064">
    <property type="entry name" value="Ribosomal_eL30-like_sf"/>
</dbReference>
<reference evidence="4 5" key="1">
    <citation type="submission" date="2017-12" db="EMBL/GenBank/DDBJ databases">
        <authorList>
            <person name="Pombert J.-F."/>
            <person name="Haag K.L."/>
            <person name="Ebert D."/>
        </authorList>
    </citation>
    <scope>NUCLEOTIDE SEQUENCE [LARGE SCALE GENOMIC DNA]</scope>
    <source>
        <strain evidence="4">BE-OM-2</strain>
    </source>
</reference>
<name>A0A4Q9L4Q3_9MICR</name>